<protein>
    <submittedName>
        <fullName evidence="1">Uncharacterized protein</fullName>
    </submittedName>
</protein>
<dbReference type="Proteomes" id="UP000294933">
    <property type="component" value="Unassembled WGS sequence"/>
</dbReference>
<evidence type="ECO:0000313" key="2">
    <source>
        <dbReference type="Proteomes" id="UP000294933"/>
    </source>
</evidence>
<sequence>MFGYKSTRQTTLSKVYLHPLGYHVEYPISAVRGHVGHVFAVDPRTAKAEHPRKNICYGLGYPRGMHHNRTCELLRDDSGQLVLCDEEFATCQGVKICEFSDISHRSRPHVEATRDALRERLAQDADHLAALTVQQLLLRKTVALKAALEQERCGCPLDKATNMSAESEQMYEQWKDDREKARRGQPVPVQCQGQLIFDRNIQGAPRCHRIDYSRVQQVDAGYLEALFNGDEEELERFECEPQAAGWGPRGKCFAVANSSSSLTSCPCPHRSEDRPGELVRGTMTVQSCSARFQIFTPYDLQACPRIALITSGCHYHPIPLPTRTPPSVEKIVGDLLLAIGPDLSDMTPRRFMRHPVVRTKLRQLMPTLNSPTLTDLHVSLVNKDHLRVIIDRVKGLHFPFGTDWQGLLNLKRSEDETLKVEDQYIRVLIEEKPDAEDSKPLRFVVCMTPSSSRRLVLAQFIQSDISFKRAPGYLEFELVGWDHQKNVAVTYCRAFINRQTAEAHRRLLHAIDEVVEKDTGTRLSWRHIHAEEVGEMTGILLWATDQHLGQANGIGLYLRDVADMCSDKRDLHEPSRFLTSLTVHDHLRRLLRLCDVHLKRNIKTCKVNESVKAHMRSILCLTHSDLNGTIETIRREGGKAGSDWIDDKIKSGFALPAICWELSFIPKEVWLAGDSNTNITEAAHADVNREGTGCTLLGAVMKGREFDMQKDRVLRALADVGIGPRSVPRNDFFRHTKALKRNRKHASISL</sequence>
<reference evidence="1 2" key="1">
    <citation type="submission" date="2018-06" db="EMBL/GenBank/DDBJ databases">
        <title>A transcriptomic atlas of mushroom development highlights an independent origin of complex multicellularity.</title>
        <authorList>
            <consortium name="DOE Joint Genome Institute"/>
            <person name="Krizsan K."/>
            <person name="Almasi E."/>
            <person name="Merenyi Z."/>
            <person name="Sahu N."/>
            <person name="Viragh M."/>
            <person name="Koszo T."/>
            <person name="Mondo S."/>
            <person name="Kiss B."/>
            <person name="Balint B."/>
            <person name="Kues U."/>
            <person name="Barry K."/>
            <person name="Hegedus J.C."/>
            <person name="Henrissat B."/>
            <person name="Johnson J."/>
            <person name="Lipzen A."/>
            <person name="Ohm R."/>
            <person name="Nagy I."/>
            <person name="Pangilinan J."/>
            <person name="Yan J."/>
            <person name="Xiong Y."/>
            <person name="Grigoriev I.V."/>
            <person name="Hibbett D.S."/>
            <person name="Nagy L.G."/>
        </authorList>
    </citation>
    <scope>NUCLEOTIDE SEQUENCE [LARGE SCALE GENOMIC DNA]</scope>
    <source>
        <strain evidence="1 2">SZMC22713</strain>
    </source>
</reference>
<name>A0A4Y7Q0K3_9AGAM</name>
<gene>
    <name evidence="1" type="ORF">BD410DRAFT_724512</name>
</gene>
<organism evidence="1 2">
    <name type="scientific">Rickenella mellea</name>
    <dbReference type="NCBI Taxonomy" id="50990"/>
    <lineage>
        <taxon>Eukaryota</taxon>
        <taxon>Fungi</taxon>
        <taxon>Dikarya</taxon>
        <taxon>Basidiomycota</taxon>
        <taxon>Agaricomycotina</taxon>
        <taxon>Agaricomycetes</taxon>
        <taxon>Hymenochaetales</taxon>
        <taxon>Rickenellaceae</taxon>
        <taxon>Rickenella</taxon>
    </lineage>
</organism>
<proteinExistence type="predicted"/>
<evidence type="ECO:0000313" key="1">
    <source>
        <dbReference type="EMBL" id="TDL21177.1"/>
    </source>
</evidence>
<dbReference type="VEuPathDB" id="FungiDB:BD410DRAFT_724512"/>
<keyword evidence="2" id="KW-1185">Reference proteome</keyword>
<dbReference type="AlphaFoldDB" id="A0A4Y7Q0K3"/>
<accession>A0A4Y7Q0K3</accession>
<dbReference type="EMBL" id="ML170182">
    <property type="protein sequence ID" value="TDL21177.1"/>
    <property type="molecule type" value="Genomic_DNA"/>
</dbReference>
<dbReference type="OrthoDB" id="3268409at2759"/>